<keyword evidence="6" id="KW-1185">Reference proteome</keyword>
<dbReference type="CDD" id="cd00009">
    <property type="entry name" value="AAA"/>
    <property type="match status" value="1"/>
</dbReference>
<dbReference type="FunFam" id="3.40.50.300:FF:001361">
    <property type="entry name" value="AAA family ATPase"/>
    <property type="match status" value="1"/>
</dbReference>
<dbReference type="InterPro" id="IPR002611">
    <property type="entry name" value="IstB_ATP-bd"/>
</dbReference>
<reference evidence="6" key="1">
    <citation type="submission" date="2015-12" db="EMBL/GenBank/DDBJ databases">
        <authorList>
            <person name="Lima A."/>
            <person name="Farahani Zayas N."/>
            <person name="Castro Da Silva M.A."/>
            <person name="Cabral A."/>
            <person name="Pessatti M.L."/>
        </authorList>
    </citation>
    <scope>NUCLEOTIDE SEQUENCE [LARGE SCALE GENOMIC DNA]</scope>
    <source>
        <strain evidence="6">LAMA 842</strain>
    </source>
</reference>
<evidence type="ECO:0000256" key="2">
    <source>
        <dbReference type="ARBA" id="ARBA00022741"/>
    </source>
</evidence>
<evidence type="ECO:0000256" key="3">
    <source>
        <dbReference type="ARBA" id="ARBA00022840"/>
    </source>
</evidence>
<dbReference type="AlphaFoldDB" id="A0A137S1G0"/>
<organism evidence="5 6">
    <name type="scientific">Marinobacter excellens LAMA 842</name>
    <dbReference type="NCBI Taxonomy" id="1306954"/>
    <lineage>
        <taxon>Bacteria</taxon>
        <taxon>Pseudomonadati</taxon>
        <taxon>Pseudomonadota</taxon>
        <taxon>Gammaproteobacteria</taxon>
        <taxon>Pseudomonadales</taxon>
        <taxon>Marinobacteraceae</taxon>
        <taxon>Marinobacter</taxon>
    </lineage>
</organism>
<comment type="caution">
    <text evidence="5">The sequence shown here is derived from an EMBL/GenBank/DDBJ whole genome shotgun (WGS) entry which is preliminary data.</text>
</comment>
<gene>
    <name evidence="5" type="ORF">J122_4149</name>
</gene>
<dbReference type="Proteomes" id="UP000070282">
    <property type="component" value="Unassembled WGS sequence"/>
</dbReference>
<name>A0A137S1G0_9GAMM</name>
<dbReference type="PANTHER" id="PTHR30050:SF4">
    <property type="entry name" value="ATP-BINDING PROTEIN RV3427C IN INSERTION SEQUENCE-RELATED"/>
    <property type="match status" value="1"/>
</dbReference>
<dbReference type="NCBIfam" id="NF038214">
    <property type="entry name" value="IS21_help_AAA"/>
    <property type="match status" value="1"/>
</dbReference>
<dbReference type="PATRIC" id="fig|1306954.6.peg.3453"/>
<dbReference type="GO" id="GO:0005524">
    <property type="term" value="F:ATP binding"/>
    <property type="evidence" value="ECO:0007669"/>
    <property type="project" value="UniProtKB-KW"/>
</dbReference>
<dbReference type="Gene3D" id="3.40.50.300">
    <property type="entry name" value="P-loop containing nucleotide triphosphate hydrolases"/>
    <property type="match status" value="1"/>
</dbReference>
<evidence type="ECO:0000259" key="4">
    <source>
        <dbReference type="SMART" id="SM00382"/>
    </source>
</evidence>
<dbReference type="InterPro" id="IPR047661">
    <property type="entry name" value="IstB"/>
</dbReference>
<dbReference type="SUPFAM" id="SSF52540">
    <property type="entry name" value="P-loop containing nucleoside triphosphate hydrolases"/>
    <property type="match status" value="1"/>
</dbReference>
<dbReference type="InterPro" id="IPR027417">
    <property type="entry name" value="P-loop_NTPase"/>
</dbReference>
<accession>A0A137S1G0</accession>
<evidence type="ECO:0000313" key="6">
    <source>
        <dbReference type="Proteomes" id="UP000070282"/>
    </source>
</evidence>
<dbReference type="PIRSF" id="PIRSF003073">
    <property type="entry name" value="DNAC_TnpB_IstB"/>
    <property type="match status" value="1"/>
</dbReference>
<sequence length="251" mass="28155">MLKHPALDKLHALKLTGMAAALADQSATPDITDLSFEERLGLLVDREMTERDNRRMTSRLRRAKLRHAAILEDIDYRNSRGLDKGLIQSLASCQWVKEHLNVLITGPTGVGKTWLACALAHKACREGYTAQYVRLTRLLRELAIAKGDGQYSKLLTSLAKVDVLILDDWGLMKLSAENRRDLLEVLEDRHGRRATIATSQLPIEEWHGIIGDATLADAILDRLVHNAYKINLRGESMRKQQAKLTATDTSE</sequence>
<dbReference type="RefSeq" id="WP_061334047.1">
    <property type="nucleotide sequence ID" value="NZ_LOCO01000055.1"/>
</dbReference>
<dbReference type="Pfam" id="PF01695">
    <property type="entry name" value="IstB_IS21"/>
    <property type="match status" value="1"/>
</dbReference>
<keyword evidence="2" id="KW-0547">Nucleotide-binding</keyword>
<comment type="similarity">
    <text evidence="1">Belongs to the IS21/IS1162 putative ATP-binding protein family.</text>
</comment>
<dbReference type="InterPro" id="IPR028350">
    <property type="entry name" value="DNAC/IstB-like"/>
</dbReference>
<evidence type="ECO:0000256" key="1">
    <source>
        <dbReference type="ARBA" id="ARBA00008059"/>
    </source>
</evidence>
<dbReference type="SMART" id="SM00382">
    <property type="entry name" value="AAA"/>
    <property type="match status" value="1"/>
</dbReference>
<dbReference type="InterPro" id="IPR003593">
    <property type="entry name" value="AAA+_ATPase"/>
</dbReference>
<keyword evidence="3" id="KW-0067">ATP-binding</keyword>
<dbReference type="EMBL" id="LOCO01000055">
    <property type="protein sequence ID" value="KXO06269.1"/>
    <property type="molecule type" value="Genomic_DNA"/>
</dbReference>
<protein>
    <submittedName>
        <fullName evidence="5">Mobile element protein</fullName>
    </submittedName>
</protein>
<evidence type="ECO:0000313" key="5">
    <source>
        <dbReference type="EMBL" id="KXO06269.1"/>
    </source>
</evidence>
<dbReference type="PANTHER" id="PTHR30050">
    <property type="entry name" value="CHROMOSOMAL REPLICATION INITIATOR PROTEIN DNAA"/>
    <property type="match status" value="1"/>
</dbReference>
<proteinExistence type="inferred from homology"/>
<dbReference type="GO" id="GO:0006260">
    <property type="term" value="P:DNA replication"/>
    <property type="evidence" value="ECO:0007669"/>
    <property type="project" value="TreeGrafter"/>
</dbReference>
<feature type="domain" description="AAA+ ATPase" evidence="4">
    <location>
        <begin position="98"/>
        <end position="231"/>
    </location>
</feature>